<reference evidence="1 2" key="1">
    <citation type="submission" date="2021-06" db="EMBL/GenBank/DDBJ databases">
        <title>A haploid diamondback moth (Plutella xylostella L.) genome assembly resolves 31 chromosomes and identifies a diamide resistance mutation.</title>
        <authorList>
            <person name="Ward C.M."/>
            <person name="Perry K.D."/>
            <person name="Baker G."/>
            <person name="Powis K."/>
            <person name="Heckel D.G."/>
            <person name="Baxter S.W."/>
        </authorList>
    </citation>
    <scope>NUCLEOTIDE SEQUENCE [LARGE SCALE GENOMIC DNA]</scope>
    <source>
        <strain evidence="1 2">LV</strain>
        <tissue evidence="1">Single pupa</tissue>
    </source>
</reference>
<comment type="caution">
    <text evidence="1">The sequence shown here is derived from an EMBL/GenBank/DDBJ whole genome shotgun (WGS) entry which is preliminary data.</text>
</comment>
<name>A0ABQ7R724_PLUXY</name>
<sequence>MAHILLTALEENERLKRELAINRRILRARSEPLKLPDEEFRKNFRLTRVQFSRLCDEIVPLMAQRTRLSAVAADLKVRICLASFTPVFIELKKRLKKVLISANPV</sequence>
<organism evidence="1 2">
    <name type="scientific">Plutella xylostella</name>
    <name type="common">Diamondback moth</name>
    <name type="synonym">Plutella maculipennis</name>
    <dbReference type="NCBI Taxonomy" id="51655"/>
    <lineage>
        <taxon>Eukaryota</taxon>
        <taxon>Metazoa</taxon>
        <taxon>Ecdysozoa</taxon>
        <taxon>Arthropoda</taxon>
        <taxon>Hexapoda</taxon>
        <taxon>Insecta</taxon>
        <taxon>Pterygota</taxon>
        <taxon>Neoptera</taxon>
        <taxon>Endopterygota</taxon>
        <taxon>Lepidoptera</taxon>
        <taxon>Glossata</taxon>
        <taxon>Ditrysia</taxon>
        <taxon>Yponomeutoidea</taxon>
        <taxon>Plutellidae</taxon>
        <taxon>Plutella</taxon>
    </lineage>
</organism>
<evidence type="ECO:0000313" key="2">
    <source>
        <dbReference type="Proteomes" id="UP000823941"/>
    </source>
</evidence>
<keyword evidence="2" id="KW-1185">Reference proteome</keyword>
<proteinExistence type="predicted"/>
<protein>
    <submittedName>
        <fullName evidence="1">Uncharacterized protein</fullName>
    </submittedName>
</protein>
<gene>
    <name evidence="1" type="ORF">JYU34_000181</name>
</gene>
<dbReference type="Proteomes" id="UP000823941">
    <property type="component" value="Chromosome 1"/>
</dbReference>
<dbReference type="EMBL" id="JAHIBW010000001">
    <property type="protein sequence ID" value="KAG7313099.1"/>
    <property type="molecule type" value="Genomic_DNA"/>
</dbReference>
<evidence type="ECO:0000313" key="1">
    <source>
        <dbReference type="EMBL" id="KAG7313099.1"/>
    </source>
</evidence>
<accession>A0ABQ7R724</accession>